<keyword evidence="2" id="KW-0238">DNA-binding</keyword>
<feature type="domain" description="B12-binding" evidence="6">
    <location>
        <begin position="198"/>
        <end position="322"/>
    </location>
</feature>
<dbReference type="GO" id="GO:0003700">
    <property type="term" value="F:DNA-binding transcription factor activity"/>
    <property type="evidence" value="ECO:0007669"/>
    <property type="project" value="InterPro"/>
</dbReference>
<dbReference type="CDD" id="cd01104">
    <property type="entry name" value="HTH_MlrA-CarA"/>
    <property type="match status" value="1"/>
</dbReference>
<dbReference type="PANTHER" id="PTHR30204:SF67">
    <property type="entry name" value="HTH-TYPE TRANSCRIPTIONAL REGULATOR MLRA-RELATED"/>
    <property type="match status" value="1"/>
</dbReference>
<evidence type="ECO:0000259" key="5">
    <source>
        <dbReference type="PROSITE" id="PS50937"/>
    </source>
</evidence>
<evidence type="ECO:0000313" key="8">
    <source>
        <dbReference type="Proteomes" id="UP000192634"/>
    </source>
</evidence>
<dbReference type="RefSeq" id="WP_084450601.1">
    <property type="nucleotide sequence ID" value="NZ_FWXN01000005.1"/>
</dbReference>
<dbReference type="PROSITE" id="PS50937">
    <property type="entry name" value="HTH_MERR_2"/>
    <property type="match status" value="1"/>
</dbReference>
<dbReference type="InterPro" id="IPR003759">
    <property type="entry name" value="Cbl-bd_cap"/>
</dbReference>
<feature type="region of interest" description="Disordered" evidence="4">
    <location>
        <begin position="65"/>
        <end position="115"/>
    </location>
</feature>
<dbReference type="Gene3D" id="1.10.1240.10">
    <property type="entry name" value="Methionine synthase domain"/>
    <property type="match status" value="1"/>
</dbReference>
<keyword evidence="3" id="KW-0804">Transcription</keyword>
<proteinExistence type="predicted"/>
<dbReference type="Pfam" id="PF02310">
    <property type="entry name" value="B12-binding"/>
    <property type="match status" value="1"/>
</dbReference>
<dbReference type="InterPro" id="IPR047057">
    <property type="entry name" value="MerR_fam"/>
</dbReference>
<dbReference type="OrthoDB" id="9800334at2"/>
<dbReference type="SMART" id="SM00422">
    <property type="entry name" value="HTH_MERR"/>
    <property type="match status" value="1"/>
</dbReference>
<dbReference type="GO" id="GO:0046872">
    <property type="term" value="F:metal ion binding"/>
    <property type="evidence" value="ECO:0007669"/>
    <property type="project" value="InterPro"/>
</dbReference>
<dbReference type="AlphaFoldDB" id="A0A1W2AAD0"/>
<name>A0A1W2AAD0_9MICO</name>
<reference evidence="7 8" key="1">
    <citation type="submission" date="2017-04" db="EMBL/GenBank/DDBJ databases">
        <authorList>
            <person name="Afonso C.L."/>
            <person name="Miller P.J."/>
            <person name="Scott M.A."/>
            <person name="Spackman E."/>
            <person name="Goraichik I."/>
            <person name="Dimitrov K.M."/>
            <person name="Suarez D.L."/>
            <person name="Swayne D.E."/>
        </authorList>
    </citation>
    <scope>NUCLEOTIDE SEQUENCE [LARGE SCALE GENOMIC DNA]</scope>
    <source>
        <strain evidence="7 8">CGMCC 1.12511</strain>
    </source>
</reference>
<dbReference type="InterPro" id="IPR009061">
    <property type="entry name" value="DNA-bd_dom_put_sf"/>
</dbReference>
<evidence type="ECO:0000313" key="7">
    <source>
        <dbReference type="EMBL" id="SMC57381.1"/>
    </source>
</evidence>
<evidence type="ECO:0000256" key="1">
    <source>
        <dbReference type="ARBA" id="ARBA00023015"/>
    </source>
</evidence>
<dbReference type="InterPro" id="IPR006158">
    <property type="entry name" value="Cobalamin-bd"/>
</dbReference>
<evidence type="ECO:0000256" key="3">
    <source>
        <dbReference type="ARBA" id="ARBA00023163"/>
    </source>
</evidence>
<dbReference type="InterPro" id="IPR000551">
    <property type="entry name" value="MerR-type_HTH_dom"/>
</dbReference>
<dbReference type="Gene3D" id="1.10.1660.10">
    <property type="match status" value="1"/>
</dbReference>
<evidence type="ECO:0000259" key="6">
    <source>
        <dbReference type="PROSITE" id="PS51332"/>
    </source>
</evidence>
<dbReference type="PROSITE" id="PS51332">
    <property type="entry name" value="B12_BINDING"/>
    <property type="match status" value="1"/>
</dbReference>
<gene>
    <name evidence="7" type="ORF">SAMN06296429_105179</name>
</gene>
<dbReference type="EMBL" id="FWXN01000005">
    <property type="protein sequence ID" value="SMC57381.1"/>
    <property type="molecule type" value="Genomic_DNA"/>
</dbReference>
<dbReference type="InterPro" id="IPR036594">
    <property type="entry name" value="Meth_synthase_dom"/>
</dbReference>
<dbReference type="GO" id="GO:0003677">
    <property type="term" value="F:DNA binding"/>
    <property type="evidence" value="ECO:0007669"/>
    <property type="project" value="UniProtKB-KW"/>
</dbReference>
<dbReference type="Pfam" id="PF02607">
    <property type="entry name" value="B12-binding_2"/>
    <property type="match status" value="1"/>
</dbReference>
<dbReference type="InterPro" id="IPR036724">
    <property type="entry name" value="Cobalamin-bd_sf"/>
</dbReference>
<dbReference type="GO" id="GO:0031419">
    <property type="term" value="F:cobalamin binding"/>
    <property type="evidence" value="ECO:0007669"/>
    <property type="project" value="InterPro"/>
</dbReference>
<accession>A0A1W2AAD0</accession>
<organism evidence="7 8">
    <name type="scientific">Janibacter indicus</name>
    <dbReference type="NCBI Taxonomy" id="857417"/>
    <lineage>
        <taxon>Bacteria</taxon>
        <taxon>Bacillati</taxon>
        <taxon>Actinomycetota</taxon>
        <taxon>Actinomycetes</taxon>
        <taxon>Micrococcales</taxon>
        <taxon>Intrasporangiaceae</taxon>
        <taxon>Janibacter</taxon>
    </lineage>
</organism>
<feature type="compositionally biased region" description="Pro residues" evidence="4">
    <location>
        <begin position="79"/>
        <end position="91"/>
    </location>
</feature>
<dbReference type="PANTHER" id="PTHR30204">
    <property type="entry name" value="REDOX-CYCLING DRUG-SENSING TRANSCRIPTIONAL ACTIVATOR SOXR"/>
    <property type="match status" value="1"/>
</dbReference>
<dbReference type="SUPFAM" id="SSF46955">
    <property type="entry name" value="Putative DNA-binding domain"/>
    <property type="match status" value="1"/>
</dbReference>
<feature type="domain" description="HTH merR-type" evidence="5">
    <location>
        <begin position="1"/>
        <end position="70"/>
    </location>
</feature>
<dbReference type="Gene3D" id="3.40.50.280">
    <property type="entry name" value="Cobalamin-binding domain"/>
    <property type="match status" value="1"/>
</dbReference>
<evidence type="ECO:0000256" key="2">
    <source>
        <dbReference type="ARBA" id="ARBA00023125"/>
    </source>
</evidence>
<evidence type="ECO:0000256" key="4">
    <source>
        <dbReference type="SAM" id="MobiDB-lite"/>
    </source>
</evidence>
<dbReference type="SUPFAM" id="SSF52242">
    <property type="entry name" value="Cobalamin (vitamin B12)-binding domain"/>
    <property type="match status" value="1"/>
</dbReference>
<keyword evidence="1" id="KW-0805">Transcription regulation</keyword>
<dbReference type="Pfam" id="PF13411">
    <property type="entry name" value="MerR_1"/>
    <property type="match status" value="1"/>
</dbReference>
<dbReference type="Proteomes" id="UP000192634">
    <property type="component" value="Unassembled WGS sequence"/>
</dbReference>
<sequence>MYTIKRAAELTGVPAATLRAWERRYDVVEPQRTDAGYRLYDDETLARLRTMAELVADGWTASNAAAEAGRRHSGTGSPSPAPSAPPGPPAPSRADGPHVEAPPSHLSTPPSSGDEATRRLLDAAAAMDPAGVAAVLDERFATGSFEAVVDDWLMPALVELGEAWADGRVTVAGEHLVAHTVLRRLAAAYDAAASRTGGPRVIVGLPAGAHHELGVFAFAVALRRLGVDVVYLGADLPTDAWTAALTAHTARCVVIGVPRRPDARTASTLATTLADHHGVTVCVGGSHQDDVEAATRLGHAVGPAAAEVSRLLRGGRRRPAPA</sequence>
<protein>
    <submittedName>
        <fullName evidence="7">B12 binding domain-containing protein</fullName>
    </submittedName>
</protein>